<evidence type="ECO:0000313" key="7">
    <source>
        <dbReference type="Proteomes" id="UP000466931"/>
    </source>
</evidence>
<dbReference type="RefSeq" id="WP_085151774.1">
    <property type="nucleotide sequence ID" value="NZ_AP022612.1"/>
</dbReference>
<comment type="similarity">
    <text evidence="1">Belongs to the mycobacterial PPE family.</text>
</comment>
<dbReference type="AlphaFoldDB" id="A0A7I7Y2B2"/>
<evidence type="ECO:0000259" key="5">
    <source>
        <dbReference type="Pfam" id="PF18878"/>
    </source>
</evidence>
<dbReference type="EMBL" id="AP022612">
    <property type="protein sequence ID" value="BBZ35709.1"/>
    <property type="molecule type" value="Genomic_DNA"/>
</dbReference>
<dbReference type="InterPro" id="IPR043641">
    <property type="entry name" value="PPE-PPW_C"/>
</dbReference>
<keyword evidence="7" id="KW-1185">Reference proteome</keyword>
<feature type="region of interest" description="Disordered" evidence="2">
    <location>
        <begin position="410"/>
        <end position="519"/>
    </location>
</feature>
<keyword evidence="3" id="KW-0472">Membrane</keyword>
<dbReference type="GO" id="GO:0052572">
    <property type="term" value="P:response to host immune response"/>
    <property type="evidence" value="ECO:0007669"/>
    <property type="project" value="TreeGrafter"/>
</dbReference>
<evidence type="ECO:0000256" key="2">
    <source>
        <dbReference type="SAM" id="MobiDB-lite"/>
    </source>
</evidence>
<dbReference type="Proteomes" id="UP000466931">
    <property type="component" value="Chromosome"/>
</dbReference>
<feature type="compositionally biased region" description="Basic and acidic residues" evidence="2">
    <location>
        <begin position="429"/>
        <end position="439"/>
    </location>
</feature>
<dbReference type="InterPro" id="IPR038332">
    <property type="entry name" value="PPE_sf"/>
</dbReference>
<sequence length="519" mass="52831">MTAPVWFASPPEVHSALLSSGPGPGALLAAAGAWSGLSAEYSAAAAELSALLGSVQAGSWEGPSAEQYVASHAPYLAWLNQAAINSAGVAAEHNTAAAAYTTALATMPTLAELAANHAIRGALIATNFFGINTIPIALNEADYARMWVQAATTMTTYQAISTVALATAPRTTPAPFVLTPGVGEIGTMMANLTQMGAQAQATESGSALESSESSLPDWLRSYLEGLPGGEELVKFFEDPLGILQQMITDFATNPTAALTTWGPLLFALGWQVVSWIGALTVYPTLLLSPLLLPVVLGLGIPAIVALAERLTQVPPPLEEAAPEPAPPIRTEQQWPLANVPGSAAPATGGAGAPPAPMSGGATATPVPAAGAEMAGYAVRGDDPGEGFWPTLTDRTGVKAPASDMAAAAAAGALASTREKARARRRRGAGVKDRGHRDEYMTMDDGPSTPPEPTPQPTTSASTAGAGRLGAAGGFTGTETKEKVGEATGLTTLDDDSFGNGPTTPMLPNSWGEGAPPERP</sequence>
<dbReference type="PANTHER" id="PTHR46766">
    <property type="entry name" value="GLUTAMINE-RICH PROTEIN 2"/>
    <property type="match status" value="1"/>
</dbReference>
<evidence type="ECO:0000256" key="1">
    <source>
        <dbReference type="ARBA" id="ARBA00010652"/>
    </source>
</evidence>
<dbReference type="SUPFAM" id="SSF140459">
    <property type="entry name" value="PE/PPE dimer-like"/>
    <property type="match status" value="1"/>
</dbReference>
<dbReference type="Gene3D" id="1.20.1260.20">
    <property type="entry name" value="PPE superfamily"/>
    <property type="match status" value="1"/>
</dbReference>
<dbReference type="InterPro" id="IPR000030">
    <property type="entry name" value="PPE_dom"/>
</dbReference>
<dbReference type="Pfam" id="PF00823">
    <property type="entry name" value="PPE"/>
    <property type="match status" value="1"/>
</dbReference>
<dbReference type="OrthoDB" id="4753487at2"/>
<dbReference type="PANTHER" id="PTHR46766:SF1">
    <property type="entry name" value="GLUTAMINE-RICH PROTEIN 2"/>
    <property type="match status" value="1"/>
</dbReference>
<dbReference type="FunFam" id="1.20.1260.20:FF:000001">
    <property type="entry name" value="PPE family protein PPE41"/>
    <property type="match status" value="1"/>
</dbReference>
<evidence type="ECO:0000259" key="4">
    <source>
        <dbReference type="Pfam" id="PF00823"/>
    </source>
</evidence>
<accession>A0A7I7Y2B2</accession>
<organism evidence="6 7">
    <name type="scientific">Mycolicibacterium confluentis</name>
    <dbReference type="NCBI Taxonomy" id="28047"/>
    <lineage>
        <taxon>Bacteria</taxon>
        <taxon>Bacillati</taxon>
        <taxon>Actinomycetota</taxon>
        <taxon>Actinomycetes</taxon>
        <taxon>Mycobacteriales</taxon>
        <taxon>Mycobacteriaceae</taxon>
        <taxon>Mycolicibacterium</taxon>
    </lineage>
</organism>
<name>A0A7I7Y2B2_9MYCO</name>
<feature type="domain" description="PPE" evidence="4">
    <location>
        <begin position="6"/>
        <end position="168"/>
    </location>
</feature>
<gene>
    <name evidence="6" type="ORF">MCNF_43140</name>
</gene>
<feature type="region of interest" description="Disordered" evidence="2">
    <location>
        <begin position="338"/>
        <end position="364"/>
    </location>
</feature>
<feature type="transmembrane region" description="Helical" evidence="3">
    <location>
        <begin position="289"/>
        <end position="307"/>
    </location>
</feature>
<evidence type="ECO:0000256" key="3">
    <source>
        <dbReference type="SAM" id="Phobius"/>
    </source>
</evidence>
<proteinExistence type="inferred from homology"/>
<feature type="compositionally biased region" description="Low complexity" evidence="2">
    <location>
        <begin position="456"/>
        <end position="465"/>
    </location>
</feature>
<keyword evidence="3" id="KW-0812">Transmembrane</keyword>
<keyword evidence="3" id="KW-1133">Transmembrane helix</keyword>
<feature type="domain" description="PPE-PPW subfamily C-terminal" evidence="5">
    <location>
        <begin position="460"/>
        <end position="510"/>
    </location>
</feature>
<protein>
    <submittedName>
        <fullName evidence="6">PPE family protein</fullName>
    </submittedName>
</protein>
<feature type="transmembrane region" description="Helical" evidence="3">
    <location>
        <begin position="261"/>
        <end position="282"/>
    </location>
</feature>
<dbReference type="Pfam" id="PF18878">
    <property type="entry name" value="PPE-PPW"/>
    <property type="match status" value="1"/>
</dbReference>
<feature type="compositionally biased region" description="Gly residues" evidence="2">
    <location>
        <begin position="466"/>
        <end position="475"/>
    </location>
</feature>
<evidence type="ECO:0000313" key="6">
    <source>
        <dbReference type="EMBL" id="BBZ35709.1"/>
    </source>
</evidence>
<reference evidence="6" key="1">
    <citation type="journal article" date="2019" name="Emerg. Microbes Infect.">
        <title>Comprehensive subspecies identification of 175 nontuberculous mycobacteria species based on 7547 genomic profiles.</title>
        <authorList>
            <person name="Matsumoto Y."/>
            <person name="Kinjo T."/>
            <person name="Motooka D."/>
            <person name="Nabeya D."/>
            <person name="Jung N."/>
            <person name="Uechi K."/>
            <person name="Horii T."/>
            <person name="Iida T."/>
            <person name="Fujita J."/>
            <person name="Nakamura S."/>
        </authorList>
    </citation>
    <scope>NUCLEOTIDE SEQUENCE [LARGE SCALE GENOMIC DNA]</scope>
    <source>
        <strain evidence="6">JCM 13671</strain>
    </source>
</reference>
<reference evidence="6" key="2">
    <citation type="submission" date="2020-02" db="EMBL/GenBank/DDBJ databases">
        <authorList>
            <person name="Matsumoto Y."/>
            <person name="Motooka D."/>
            <person name="Nakamura S."/>
        </authorList>
    </citation>
    <scope>NUCLEOTIDE SEQUENCE</scope>
    <source>
        <strain evidence="6">JCM 13671</strain>
    </source>
</reference>